<sequence>MEYSWRTSSPSVINSAGDRDVKDVHQSCMQFIINEEVTFKTEQVHLEKLASNDLSYD</sequence>
<dbReference type="AlphaFoldDB" id="A0A6H5G2U5"/>
<name>A0A6H5G2U5_9HEMI</name>
<gene>
    <name evidence="1" type="ORF">NTEN_LOCUS3195</name>
</gene>
<reference evidence="1 2" key="1">
    <citation type="submission" date="2020-02" db="EMBL/GenBank/DDBJ databases">
        <authorList>
            <person name="Ferguson B K."/>
        </authorList>
    </citation>
    <scope>NUCLEOTIDE SEQUENCE [LARGE SCALE GENOMIC DNA]</scope>
</reference>
<feature type="non-terminal residue" evidence="1">
    <location>
        <position position="57"/>
    </location>
</feature>
<evidence type="ECO:0000313" key="1">
    <source>
        <dbReference type="EMBL" id="CAA9996762.1"/>
    </source>
</evidence>
<dbReference type="EMBL" id="CADCXU010004951">
    <property type="protein sequence ID" value="CAA9996762.1"/>
    <property type="molecule type" value="Genomic_DNA"/>
</dbReference>
<proteinExistence type="predicted"/>
<dbReference type="Proteomes" id="UP000479000">
    <property type="component" value="Unassembled WGS sequence"/>
</dbReference>
<protein>
    <submittedName>
        <fullName evidence="1">Uncharacterized protein</fullName>
    </submittedName>
</protein>
<accession>A0A6H5G2U5</accession>
<keyword evidence="2" id="KW-1185">Reference proteome</keyword>
<evidence type="ECO:0000313" key="2">
    <source>
        <dbReference type="Proteomes" id="UP000479000"/>
    </source>
</evidence>
<organism evidence="1 2">
    <name type="scientific">Nesidiocoris tenuis</name>
    <dbReference type="NCBI Taxonomy" id="355587"/>
    <lineage>
        <taxon>Eukaryota</taxon>
        <taxon>Metazoa</taxon>
        <taxon>Ecdysozoa</taxon>
        <taxon>Arthropoda</taxon>
        <taxon>Hexapoda</taxon>
        <taxon>Insecta</taxon>
        <taxon>Pterygota</taxon>
        <taxon>Neoptera</taxon>
        <taxon>Paraneoptera</taxon>
        <taxon>Hemiptera</taxon>
        <taxon>Heteroptera</taxon>
        <taxon>Panheteroptera</taxon>
        <taxon>Cimicomorpha</taxon>
        <taxon>Miridae</taxon>
        <taxon>Dicyphina</taxon>
        <taxon>Nesidiocoris</taxon>
    </lineage>
</organism>